<dbReference type="Pfam" id="PF03797">
    <property type="entry name" value="Autotransporter"/>
    <property type="match status" value="1"/>
</dbReference>
<evidence type="ECO:0000313" key="4">
    <source>
        <dbReference type="Proteomes" id="UP000000845"/>
    </source>
</evidence>
<proteinExistence type="predicted"/>
<keyword evidence="4" id="KW-1185">Reference proteome</keyword>
<dbReference type="SUPFAM" id="SSF103515">
    <property type="entry name" value="Autotransporter"/>
    <property type="match status" value="1"/>
</dbReference>
<evidence type="ECO:0000313" key="3">
    <source>
        <dbReference type="EMBL" id="ACZ07434.1"/>
    </source>
</evidence>
<accession>D1ANW0</accession>
<organism evidence="3 4">
    <name type="scientific">Sebaldella termitidis (strain ATCC 33386 / NCTC 11300)</name>
    <dbReference type="NCBI Taxonomy" id="526218"/>
    <lineage>
        <taxon>Bacteria</taxon>
        <taxon>Fusobacteriati</taxon>
        <taxon>Fusobacteriota</taxon>
        <taxon>Fusobacteriia</taxon>
        <taxon>Fusobacteriales</taxon>
        <taxon>Leptotrichiaceae</taxon>
        <taxon>Sebaldella</taxon>
    </lineage>
</organism>
<dbReference type="InterPro" id="IPR058034">
    <property type="entry name" value="BigA_beta"/>
</dbReference>
<reference evidence="3 4" key="2">
    <citation type="journal article" date="2010" name="Stand. Genomic Sci.">
        <title>Complete genome sequence of Sebaldella termitidis type strain (NCTC 11300).</title>
        <authorList>
            <person name="Harmon-Smith M."/>
            <person name="Celia L."/>
            <person name="Chertkov O."/>
            <person name="Lapidus A."/>
            <person name="Copeland A."/>
            <person name="Glavina Del Rio T."/>
            <person name="Nolan M."/>
            <person name="Lucas S."/>
            <person name="Tice H."/>
            <person name="Cheng J.F."/>
            <person name="Han C."/>
            <person name="Detter J.C."/>
            <person name="Bruce D."/>
            <person name="Goodwin L."/>
            <person name="Pitluck S."/>
            <person name="Pati A."/>
            <person name="Liolios K."/>
            <person name="Ivanova N."/>
            <person name="Mavromatis K."/>
            <person name="Mikhailova N."/>
            <person name="Chen A."/>
            <person name="Palaniappan K."/>
            <person name="Land M."/>
            <person name="Hauser L."/>
            <person name="Chang Y.J."/>
            <person name="Jeffries C.D."/>
            <person name="Brettin T."/>
            <person name="Goker M."/>
            <person name="Beck B."/>
            <person name="Bristow J."/>
            <person name="Eisen J.A."/>
            <person name="Markowitz V."/>
            <person name="Hugenholtz P."/>
            <person name="Kyrpides N.C."/>
            <person name="Klenk H.P."/>
            <person name="Chen F."/>
        </authorList>
    </citation>
    <scope>NUCLEOTIDE SEQUENCE [LARGE SCALE GENOMIC DNA]</scope>
    <source>
        <strain evidence="4">ATCC 33386 / NCTC 11300</strain>
    </source>
</reference>
<dbReference type="PROSITE" id="PS51208">
    <property type="entry name" value="AUTOTRANSPORTER"/>
    <property type="match status" value="1"/>
</dbReference>
<dbReference type="RefSeq" id="WP_012860030.1">
    <property type="nucleotide sequence ID" value="NC_013517.1"/>
</dbReference>
<dbReference type="Proteomes" id="UP000000845">
    <property type="component" value="Chromosome"/>
</dbReference>
<sequence>MKRNKKLLVSFLALNAILTSYAQAETVQSARYERMYNSIVKNMEKGSPNEQTYQTIQRILNQKNKELKDLYLQGDYIVKPEYLEWQVFFTGFYEEYNEGVDNSKENAKYHSKVTGYYDASGNYVTTSGSISGLSGKPYQPLQQPKDINLGVSIPLKGLTREPINLNLTGVSGPSFNPIYSIPNDPTKTITANVDVDTFSINIPVITIPPVPTIPSFSVTVPSTGNGDDSFNSLGNASTSDPGGITSFVGNYNFSDGELSGVWNTNGNISSYSYDNLTGTSNWRSGSDSMSSATSSGTINVIGNVPALYEITGADNVTFGNNFKIKITSNVATGYTGTLPHLIQYDPHGTRSTYKPFPTDYYGNAPTTSTIWDSYGELVNKGTIEGEGNSLLMISLQMHGGNFSPTVKNENIIRGLYVGGGYGGNGGERHVAFSFTTARNGTATDDRRLEFYNRSTGKIEMQARESIALNYANQSKGHLSVYNEGDIVLYGNSSVGIKTAQATANTLTTSKIVLKTPIRINGDSSVGVELAQVMDDGYDTSANPSYIANTYDKQPAEIRVTIGDEANQYAGNISGINPSTSLPYDSNFVEGAVGLFVNHASLDYRLKEYELKFGDYAKNSVLAYINNGKLTLDNIKYPTINIENGADNVGLVVTGTSSELNLYPDIKVGTASSAVDGTVALIAKAGSKVNLLGANTIETNGEKSHGLVILDTGTTLSTGTVTGGSYNFKTAGESSATLYVKDGTLNLGSASNINISAVGNKSIGVYNNGGTVTLGAAASTGTYEVGTNGVLLYNSGGGTLSTAGSSFSVGSGSIFSIASGAGTTTNFTSPSTLNLLSGSTGFIVDGALGIPTYFSTYYTGLNTNMDVVLTSGATLIALQNANSTLSSLSFGSIGSNFKSVTLNGGNMASLLEGTLTIDQNVNLDNAADAYNTIEKSLIGLTVNAPVTITGTQANQVGLADNFSSVTAVTYNNMINNGTVSLSGNGSVGIYTNNGNATNNNVISAVGANSFGIYGENGTTTLNSGTGNITVGDQGIGIYGVSYQNPAAPGLHGGGTINISNAGTITGNGGSGTIGIYSHVNKAGGLKTDASVTLTGGTINLGSVTGAIGVYVNKGQVTDAGSIITVGNNGIGIYAKDADLNLNGTTINLHGNNALGMYLEGDTNLFTGNGTIDINGQNVVLFYMDTAAGNTINNNFVVTSTAGSTYTLGNIKGGAFEYTGNSVLASNGTLVSGQNSAVYLNVSTITAPGTTNVAAVSLNGQYSGGLPAGMTLGMDGENNGSIALEDSSVGIYGKNGSRISNRGTITTGNSSAGLVTSGLNSEVKNSGLITMGAASHGVYLQDGLIVQNQASGNILSAGAGSIGMFADNNAATVMQVINDGNIDLTGDDSLGIYATGTNSQLIDNNLGASIKVGNSTNASDPGIGIYSGAAGSTVKNDGTITSGVNSIGIYNNQGTTTINGTAVHNIDNSGVGIYATGGIVNLNSGSAFNMGTNGAVAVYGINSGVTNSTNLNIGNSNYGYILKGGSLTNAAGTSASMGSDSVYMYSTEGTTVTNDGTLIMSGADNVGFYMAQDPTSGAGGAIMINNAGGNISGTVGNNNVGIYNYGGTVDNYGNVAVGDSDIEFITGTTDVDVKASKYSVGIYGENATIINRAGANISAGYGGYGIVAKGGAASNFGTVTTTGDYSTGMYTENGVITNESGGIINVSGNNTIGMAGKGAGSHIINNGVINITGNDAIGMYGNLGTVITNTGTINITGLNSQIFVSSDPSDAAHTVGAGTATINGGTAANVISSIGNVHALPALINAGIIKSSGVLALDGVQVMIKPDPTTKQPSSDPNYDFELSGTSIIADEILTSKPIVILPGFADGTNANVYKLEGLIKASSGQYDFISGSLLWEATPKATGTGSDVYMSRKAFTDFTDGLWFEDFGTALENNYLTATGDGVTIYNKTGYITNETDFRHIMGSLAGNVYANINQREDDIAKTFENSLHLLQDSTNNTKENVKISVIAGKGKNKEETDGVTGYDYTTTGVLALREVERTYKHTFGYSLGYVHTGFEFKDGNESEEWVDTIQLGVHNKYRSNGWKVVNDLTGRASIHNVDRNIDWPSPLERSEMNGTYETYSITSDNILGKEFGLGKKASIMPYGAFRAMYVTRPTFNESGLEALEVEGNDAWSAKPRAGVELKGAIPLGAKTAWQLKGTLDLAYEYELADLNEREKARLIAIEDGYHKLSKPEDEKGTFRTKAAIGVEVEDRYGIFLTGEYSTGNDKENDYRAGVTLKAVF</sequence>
<dbReference type="eggNOG" id="COG3210">
    <property type="taxonomic scope" value="Bacteria"/>
</dbReference>
<dbReference type="InterPro" id="IPR005546">
    <property type="entry name" value="Autotransporte_beta"/>
</dbReference>
<dbReference type="STRING" id="526218.Sterm_0561"/>
<dbReference type="EMBL" id="CP001739">
    <property type="protein sequence ID" value="ACZ07434.1"/>
    <property type="molecule type" value="Genomic_DNA"/>
</dbReference>
<keyword evidence="1" id="KW-0732">Signal</keyword>
<protein>
    <submittedName>
        <fullName evidence="3">Outer membrane autotransporter barrel domain protein</fullName>
    </submittedName>
</protein>
<evidence type="ECO:0000256" key="1">
    <source>
        <dbReference type="SAM" id="SignalP"/>
    </source>
</evidence>
<feature type="signal peptide" evidence="1">
    <location>
        <begin position="1"/>
        <end position="24"/>
    </location>
</feature>
<dbReference type="SMART" id="SM00869">
    <property type="entry name" value="Autotransporter"/>
    <property type="match status" value="1"/>
</dbReference>
<reference evidence="4" key="1">
    <citation type="submission" date="2009-09" db="EMBL/GenBank/DDBJ databases">
        <title>The complete chromosome of Sebaldella termitidis ATCC 33386.</title>
        <authorList>
            <consortium name="US DOE Joint Genome Institute (JGI-PGF)"/>
            <person name="Lucas S."/>
            <person name="Copeland A."/>
            <person name="Lapidus A."/>
            <person name="Glavina del Rio T."/>
            <person name="Dalin E."/>
            <person name="Tice H."/>
            <person name="Bruce D."/>
            <person name="Goodwin L."/>
            <person name="Pitluck S."/>
            <person name="Kyrpides N."/>
            <person name="Mavromatis K."/>
            <person name="Ivanova N."/>
            <person name="Mikhailova N."/>
            <person name="Sims D."/>
            <person name="Meincke L."/>
            <person name="Brettin T."/>
            <person name="Detter J.C."/>
            <person name="Han C."/>
            <person name="Larimer F."/>
            <person name="Land M."/>
            <person name="Hauser L."/>
            <person name="Markowitz V."/>
            <person name="Cheng J.F."/>
            <person name="Hugenholtz P."/>
            <person name="Woyke T."/>
            <person name="Wu D."/>
            <person name="Eisen J.A."/>
        </authorList>
    </citation>
    <scope>NUCLEOTIDE SEQUENCE [LARGE SCALE GENOMIC DNA]</scope>
    <source>
        <strain evidence="4">ATCC 33386 / NCTC 11300</strain>
    </source>
</reference>
<gene>
    <name evidence="3" type="ordered locus">Sterm_0561</name>
</gene>
<dbReference type="Pfam" id="PF25783">
    <property type="entry name" value="BigA_beta"/>
    <property type="match status" value="1"/>
</dbReference>
<feature type="chain" id="PRO_5003019991" evidence="1">
    <location>
        <begin position="25"/>
        <end position="2280"/>
    </location>
</feature>
<evidence type="ECO:0000259" key="2">
    <source>
        <dbReference type="PROSITE" id="PS51208"/>
    </source>
</evidence>
<dbReference type="eggNOG" id="COG4625">
    <property type="taxonomic scope" value="Bacteria"/>
</dbReference>
<dbReference type="InterPro" id="IPR036709">
    <property type="entry name" value="Autotransporte_beta_dom_sf"/>
</dbReference>
<name>D1ANW0_SEBTE</name>
<feature type="domain" description="Autotransporter" evidence="2">
    <location>
        <begin position="1994"/>
        <end position="2280"/>
    </location>
</feature>
<dbReference type="HOGENOM" id="CLU_229799_0_0_0"/>
<dbReference type="KEGG" id="str:Sterm_0561"/>